<comment type="similarity">
    <text evidence="2">Belongs to the SusD family.</text>
</comment>
<keyword evidence="4" id="KW-0472">Membrane</keyword>
<evidence type="ECO:0000313" key="9">
    <source>
        <dbReference type="EMBL" id="MBB3188531.1"/>
    </source>
</evidence>
<feature type="region of interest" description="Disordered" evidence="6">
    <location>
        <begin position="561"/>
        <end position="581"/>
    </location>
</feature>
<evidence type="ECO:0000256" key="2">
    <source>
        <dbReference type="ARBA" id="ARBA00006275"/>
    </source>
</evidence>
<evidence type="ECO:0000259" key="8">
    <source>
        <dbReference type="Pfam" id="PF14322"/>
    </source>
</evidence>
<keyword evidence="10" id="KW-1185">Reference proteome</keyword>
<sequence length="581" mass="64678">MRKIEIYIITILVLVLSGCSQSFLNTQDLTQKTDATFYLTPDDAAQALTGIYSSLPNAMSPNLGIDIFIASEQMSDECYGGGGQIDHEGAIDQFQETDINEGDNAWKYYYQGIFRANTLIKKFSQITGWSSDDVKNQTLGEAYFLRAYYYFDLMKMFGGPVNGKMTGVPLITDPSAPTSKRADVDSVYAQIASDLKEAITIMPASNFTSLVGSGSGTNGHATKWAAEALMARVFLFYNGEAYGRDCSQLGSNATMPLVGGGKVTNTEVVGWIDDCVTNSGYKLASDFRNLWPYSYSNEDYGYAKNNHLKWVTEDVGANTEAIFDINYSNLNTNNYYNMNDLYLGWRMQTQMPFGYGWGFCTVSAYATWNSWDNADLRKAGSICDVNNPDEGISGYTWHGDLMNETGYWQKKYLPVNVKSPVDGHLLNYSCILYGTPENIMTDNTQSMMLIRFADVLLMGAELGSSHAQQYLDMVRSRAGLPSIPVTLANIQQERKHELAFEGIRYWDEIRWGTLEADLKTASGEPMWNAGVSSTYTPNLTRLSKTKGFLPIPTSQITLSNGKLQQNDGWNDADADRMYTTN</sequence>
<evidence type="ECO:0000256" key="6">
    <source>
        <dbReference type="SAM" id="MobiDB-lite"/>
    </source>
</evidence>
<dbReference type="Pfam" id="PF14322">
    <property type="entry name" value="SusD-like_3"/>
    <property type="match status" value="1"/>
</dbReference>
<dbReference type="SUPFAM" id="SSF48452">
    <property type="entry name" value="TPR-like"/>
    <property type="match status" value="1"/>
</dbReference>
<dbReference type="PROSITE" id="PS51257">
    <property type="entry name" value="PROKAR_LIPOPROTEIN"/>
    <property type="match status" value="1"/>
</dbReference>
<organism evidence="9 10">
    <name type="scientific">Microbacter margulisiae</name>
    <dbReference type="NCBI Taxonomy" id="1350067"/>
    <lineage>
        <taxon>Bacteria</taxon>
        <taxon>Pseudomonadati</taxon>
        <taxon>Bacteroidota</taxon>
        <taxon>Bacteroidia</taxon>
        <taxon>Bacteroidales</taxon>
        <taxon>Porphyromonadaceae</taxon>
        <taxon>Microbacter</taxon>
    </lineage>
</organism>
<evidence type="ECO:0000256" key="3">
    <source>
        <dbReference type="ARBA" id="ARBA00022729"/>
    </source>
</evidence>
<feature type="domain" description="SusD-like N-terminal" evidence="8">
    <location>
        <begin position="93"/>
        <end position="235"/>
    </location>
</feature>
<protein>
    <recommendedName>
        <fullName evidence="11">RagB/SusD family nutrient uptake outer membrane protein</fullName>
    </recommendedName>
</protein>
<evidence type="ECO:0000256" key="1">
    <source>
        <dbReference type="ARBA" id="ARBA00004442"/>
    </source>
</evidence>
<dbReference type="InterPro" id="IPR011990">
    <property type="entry name" value="TPR-like_helical_dom_sf"/>
</dbReference>
<dbReference type="EMBL" id="JACHYB010000002">
    <property type="protein sequence ID" value="MBB3188531.1"/>
    <property type="molecule type" value="Genomic_DNA"/>
</dbReference>
<gene>
    <name evidence="9" type="ORF">FHX64_002729</name>
</gene>
<comment type="caution">
    <text evidence="9">The sequence shown here is derived from an EMBL/GenBank/DDBJ whole genome shotgun (WGS) entry which is preliminary data.</text>
</comment>
<accession>A0A7W5DT07</accession>
<evidence type="ECO:0000256" key="4">
    <source>
        <dbReference type="ARBA" id="ARBA00023136"/>
    </source>
</evidence>
<keyword evidence="3" id="KW-0732">Signal</keyword>
<dbReference type="InterPro" id="IPR012944">
    <property type="entry name" value="SusD_RagB_dom"/>
</dbReference>
<dbReference type="AlphaFoldDB" id="A0A7W5DT07"/>
<comment type="subcellular location">
    <subcellularLocation>
        <location evidence="1">Cell outer membrane</location>
    </subcellularLocation>
</comment>
<dbReference type="Proteomes" id="UP000544222">
    <property type="component" value="Unassembled WGS sequence"/>
</dbReference>
<dbReference type="GO" id="GO:0009279">
    <property type="term" value="C:cell outer membrane"/>
    <property type="evidence" value="ECO:0007669"/>
    <property type="project" value="UniProtKB-SubCell"/>
</dbReference>
<evidence type="ECO:0000313" key="10">
    <source>
        <dbReference type="Proteomes" id="UP000544222"/>
    </source>
</evidence>
<evidence type="ECO:0000256" key="5">
    <source>
        <dbReference type="ARBA" id="ARBA00023237"/>
    </source>
</evidence>
<reference evidence="9 10" key="1">
    <citation type="submission" date="2020-08" db="EMBL/GenBank/DDBJ databases">
        <title>Genomic Encyclopedia of Type Strains, Phase IV (KMG-IV): sequencing the most valuable type-strain genomes for metagenomic binning, comparative biology and taxonomic classification.</title>
        <authorList>
            <person name="Goeker M."/>
        </authorList>
    </citation>
    <scope>NUCLEOTIDE SEQUENCE [LARGE SCALE GENOMIC DNA]</scope>
    <source>
        <strain evidence="9 10">DSM 27471</strain>
    </source>
</reference>
<proteinExistence type="inferred from homology"/>
<dbReference type="InterPro" id="IPR033985">
    <property type="entry name" value="SusD-like_N"/>
</dbReference>
<feature type="domain" description="RagB/SusD" evidence="7">
    <location>
        <begin position="401"/>
        <end position="569"/>
    </location>
</feature>
<dbReference type="Pfam" id="PF07980">
    <property type="entry name" value="SusD_RagB"/>
    <property type="match status" value="1"/>
</dbReference>
<dbReference type="RefSeq" id="WP_183414284.1">
    <property type="nucleotide sequence ID" value="NZ_JACHYB010000002.1"/>
</dbReference>
<evidence type="ECO:0000259" key="7">
    <source>
        <dbReference type="Pfam" id="PF07980"/>
    </source>
</evidence>
<name>A0A7W5DT07_9PORP</name>
<keyword evidence="5" id="KW-0998">Cell outer membrane</keyword>
<evidence type="ECO:0008006" key="11">
    <source>
        <dbReference type="Google" id="ProtNLM"/>
    </source>
</evidence>
<dbReference type="Gene3D" id="1.25.40.390">
    <property type="match status" value="1"/>
</dbReference>